<accession>A0A6J7WVR2</accession>
<organism evidence="1">
    <name type="scientific">uncultured Caudovirales phage</name>
    <dbReference type="NCBI Taxonomy" id="2100421"/>
    <lineage>
        <taxon>Viruses</taxon>
        <taxon>Duplodnaviria</taxon>
        <taxon>Heunggongvirae</taxon>
        <taxon>Uroviricota</taxon>
        <taxon>Caudoviricetes</taxon>
        <taxon>Peduoviridae</taxon>
        <taxon>Maltschvirus</taxon>
        <taxon>Maltschvirus maltsch</taxon>
    </lineage>
</organism>
<proteinExistence type="predicted"/>
<name>A0A6J7WVR2_9CAUD</name>
<sequence length="137" mass="15022">MVTKSVEISADEVRRLRRKVLMRAHAAIDALGDIAEGKIDPNRKDTMARVAASRVLLSKVLPEISASYAETHVHHHHDVSKLSKAQLRDLIESSVPSREGEQSAKVLENKGFPEPVTIDLPACLPDDAPDFVRDAPA</sequence>
<protein>
    <submittedName>
        <fullName evidence="1">Uncharacterized protein</fullName>
    </submittedName>
</protein>
<reference evidence="1" key="1">
    <citation type="submission" date="2020-05" db="EMBL/GenBank/DDBJ databases">
        <authorList>
            <person name="Chiriac C."/>
            <person name="Salcher M."/>
            <person name="Ghai R."/>
            <person name="Kavagutti S V."/>
        </authorList>
    </citation>
    <scope>NUCLEOTIDE SEQUENCE</scope>
</reference>
<dbReference type="EMBL" id="LR798282">
    <property type="protein sequence ID" value="CAB5220214.1"/>
    <property type="molecule type" value="Genomic_DNA"/>
</dbReference>
<gene>
    <name evidence="1" type="ORF">UFOVP235_9</name>
</gene>
<evidence type="ECO:0000313" key="1">
    <source>
        <dbReference type="EMBL" id="CAB5220214.1"/>
    </source>
</evidence>